<dbReference type="PANTHER" id="PTHR47691:SF3">
    <property type="entry name" value="HTH-TYPE TRANSCRIPTIONAL REGULATOR RV0890C-RELATED"/>
    <property type="match status" value="1"/>
</dbReference>
<dbReference type="Gene3D" id="1.25.40.10">
    <property type="entry name" value="Tetratricopeptide repeat domain"/>
    <property type="match status" value="1"/>
</dbReference>
<dbReference type="InterPro" id="IPR027417">
    <property type="entry name" value="P-loop_NTPase"/>
</dbReference>
<keyword evidence="1" id="KW-0547">Nucleotide-binding</keyword>
<dbReference type="Pfam" id="PF13432">
    <property type="entry name" value="TPR_16"/>
    <property type="match status" value="1"/>
</dbReference>
<dbReference type="EMBL" id="JBHSFP010000002">
    <property type="protein sequence ID" value="MFC4530092.1"/>
    <property type="molecule type" value="Genomic_DNA"/>
</dbReference>
<sequence>MEMQNSSNNEFIGDAGAVVQIGTMHGPISLTSPKQALPLPRQLPLPVGGFVNRVDSLAILDHSLTTESGTSAVSTVTGAPGVGKTALVVHWAHRVRGRFPDGDLYIDLGGFGPGAPLSAAQALDGFLRALNVPKESIPVTLAERSALFRSLVDGKRMLVVLDNADNTATVRPLLPGAPGCFVVITSRSSLSGLVTREGAARVTLRLLSPAEAVTLLGQVIGTARVASEPEAAAHIAALCGYLPLVLRVVAGRVVDRPGLALADLVAELEGEQHRLDFLTSGDEDELSDVRAAFSWSYHALSPESQEAFRLIGVHPGQEFSTEAAMAMFDSIDQRATRRLLDTLSSTHLLQEVSSGRYRLHDLLRTYAQERLREETSPRDRTLAVRRLLSWYLLTADAGRRVILPHSHEVDTVPVERFVIPAFTDAEAAMAWFEVERRNILLALEQAMDAGQYDIAWKLPVVTDGFFELHSYWEDWENVHRTGAEAARVLGDRLGEASNLFALGDADMRGDRRESAIANYESAVAYAREADDAWLTGFSLRGIGMVQEQMGDREEAREYFEAALEVFRGGGVPRGEGMALLSLGNLAADLGRLDEAVSLGTRAVEVFAGINDEWSQAWGTLPLARALMELGQGAEARESLTRAARTFGRFKDQRSLAMTVATLGDVHHRLGDATAARDSWLSAAELYAFLGENVEGELLREKAREGA</sequence>
<reference evidence="2" key="1">
    <citation type="journal article" date="2019" name="Int. J. Syst. Evol. Microbiol.">
        <title>The Global Catalogue of Microorganisms (GCM) 10K type strain sequencing project: providing services to taxonomists for standard genome sequencing and annotation.</title>
        <authorList>
            <consortium name="The Broad Institute Genomics Platform"/>
            <consortium name="The Broad Institute Genome Sequencing Center for Infectious Disease"/>
            <person name="Wu L."/>
            <person name="Ma J."/>
        </authorList>
    </citation>
    <scope>NUCLEOTIDE SEQUENCE [LARGE SCALE GENOMIC DNA]</scope>
    <source>
        <strain evidence="2">CGMCC 4.7132</strain>
    </source>
</reference>
<protein>
    <submittedName>
        <fullName evidence="1">ATP-binding protein</fullName>
    </submittedName>
</protein>
<dbReference type="SUPFAM" id="SSF52540">
    <property type="entry name" value="P-loop containing nucleoside triphosphate hydrolases"/>
    <property type="match status" value="1"/>
</dbReference>
<proteinExistence type="predicted"/>
<dbReference type="PRINTS" id="PR00364">
    <property type="entry name" value="DISEASERSIST"/>
</dbReference>
<dbReference type="InterPro" id="IPR036388">
    <property type="entry name" value="WH-like_DNA-bd_sf"/>
</dbReference>
<organism evidence="1 2">
    <name type="scientific">Sphaerisporangium dianthi</name>
    <dbReference type="NCBI Taxonomy" id="1436120"/>
    <lineage>
        <taxon>Bacteria</taxon>
        <taxon>Bacillati</taxon>
        <taxon>Actinomycetota</taxon>
        <taxon>Actinomycetes</taxon>
        <taxon>Streptosporangiales</taxon>
        <taxon>Streptosporangiaceae</taxon>
        <taxon>Sphaerisporangium</taxon>
    </lineage>
</organism>
<dbReference type="SMART" id="SM00028">
    <property type="entry name" value="TPR"/>
    <property type="match status" value="4"/>
</dbReference>
<dbReference type="Pfam" id="PF13424">
    <property type="entry name" value="TPR_12"/>
    <property type="match status" value="1"/>
</dbReference>
<dbReference type="SUPFAM" id="SSF48452">
    <property type="entry name" value="TPR-like"/>
    <property type="match status" value="1"/>
</dbReference>
<evidence type="ECO:0000313" key="2">
    <source>
        <dbReference type="Proteomes" id="UP001596004"/>
    </source>
</evidence>
<dbReference type="PANTHER" id="PTHR47691">
    <property type="entry name" value="REGULATOR-RELATED"/>
    <property type="match status" value="1"/>
</dbReference>
<keyword evidence="2" id="KW-1185">Reference proteome</keyword>
<dbReference type="Proteomes" id="UP001596004">
    <property type="component" value="Unassembled WGS sequence"/>
</dbReference>
<dbReference type="InterPro" id="IPR011990">
    <property type="entry name" value="TPR-like_helical_dom_sf"/>
</dbReference>
<name>A0ABV9CB75_9ACTN</name>
<dbReference type="Gene3D" id="3.40.50.300">
    <property type="entry name" value="P-loop containing nucleotide triphosphate hydrolases"/>
    <property type="match status" value="1"/>
</dbReference>
<dbReference type="RefSeq" id="WP_380837459.1">
    <property type="nucleotide sequence ID" value="NZ_JBHSFP010000002.1"/>
</dbReference>
<accession>A0ABV9CB75</accession>
<keyword evidence="1" id="KW-0067">ATP-binding</keyword>
<dbReference type="Gene3D" id="1.10.10.10">
    <property type="entry name" value="Winged helix-like DNA-binding domain superfamily/Winged helix DNA-binding domain"/>
    <property type="match status" value="1"/>
</dbReference>
<dbReference type="GO" id="GO:0005524">
    <property type="term" value="F:ATP binding"/>
    <property type="evidence" value="ECO:0007669"/>
    <property type="project" value="UniProtKB-KW"/>
</dbReference>
<comment type="caution">
    <text evidence="1">The sequence shown here is derived from an EMBL/GenBank/DDBJ whole genome shotgun (WGS) entry which is preliminary data.</text>
</comment>
<evidence type="ECO:0000313" key="1">
    <source>
        <dbReference type="EMBL" id="MFC4530092.1"/>
    </source>
</evidence>
<dbReference type="InterPro" id="IPR019734">
    <property type="entry name" value="TPR_rpt"/>
</dbReference>
<gene>
    <name evidence="1" type="ORF">ACFO60_04895</name>
</gene>